<dbReference type="SUPFAM" id="SSF51182">
    <property type="entry name" value="RmlC-like cupins"/>
    <property type="match status" value="1"/>
</dbReference>
<dbReference type="AlphaFoldDB" id="A0A9D1KKP9"/>
<reference evidence="3" key="2">
    <citation type="journal article" date="2021" name="PeerJ">
        <title>Extensive microbial diversity within the chicken gut microbiome revealed by metagenomics and culture.</title>
        <authorList>
            <person name="Gilroy R."/>
            <person name="Ravi A."/>
            <person name="Getino M."/>
            <person name="Pursley I."/>
            <person name="Horton D.L."/>
            <person name="Alikhan N.F."/>
            <person name="Baker D."/>
            <person name="Gharbi K."/>
            <person name="Hall N."/>
            <person name="Watson M."/>
            <person name="Adriaenssens E.M."/>
            <person name="Foster-Nyarko E."/>
            <person name="Jarju S."/>
            <person name="Secka A."/>
            <person name="Antonio M."/>
            <person name="Oren A."/>
            <person name="Chaudhuri R.R."/>
            <person name="La Ragione R."/>
            <person name="Hildebrand F."/>
            <person name="Pallen M.J."/>
        </authorList>
    </citation>
    <scope>NUCLEOTIDE SEQUENCE</scope>
    <source>
        <strain evidence="3">ChiW17-6978</strain>
    </source>
</reference>
<dbReference type="Pfam" id="PF01381">
    <property type="entry name" value="HTH_3"/>
    <property type="match status" value="1"/>
</dbReference>
<sequence length="177" mass="20674">MELGEKIKQRRTLLMLTQEELANRCELTKGYISQLENDKVSPSIETLSHILEVLGTNLSDFFYEEKEEMLVYDEEEQYEKKFDGYLQTWLVPTSQEKSMEPILVRLFPGATTFKDDPHTGEEFGYVIKGTIKVVYGNSEKECREKQAFYFPANKKHYLKNDSAMEAEVLWVSSPPYF</sequence>
<reference evidence="3" key="1">
    <citation type="submission" date="2020-10" db="EMBL/GenBank/DDBJ databases">
        <authorList>
            <person name="Gilroy R."/>
        </authorList>
    </citation>
    <scope>NUCLEOTIDE SEQUENCE</scope>
    <source>
        <strain evidence="3">ChiW17-6978</strain>
    </source>
</reference>
<dbReference type="InterPro" id="IPR014710">
    <property type="entry name" value="RmlC-like_jellyroll"/>
</dbReference>
<dbReference type="InterPro" id="IPR013096">
    <property type="entry name" value="Cupin_2"/>
</dbReference>
<gene>
    <name evidence="3" type="ORF">IAD46_06020</name>
</gene>
<dbReference type="InterPro" id="IPR010982">
    <property type="entry name" value="Lambda_DNA-bd_dom_sf"/>
</dbReference>
<dbReference type="EMBL" id="DVLF01000187">
    <property type="protein sequence ID" value="HIT50569.1"/>
    <property type="molecule type" value="Genomic_DNA"/>
</dbReference>
<dbReference type="PROSITE" id="PS50943">
    <property type="entry name" value="HTH_CROC1"/>
    <property type="match status" value="1"/>
</dbReference>
<feature type="domain" description="HTH cro/C1-type" evidence="2">
    <location>
        <begin position="7"/>
        <end position="61"/>
    </location>
</feature>
<evidence type="ECO:0000313" key="3">
    <source>
        <dbReference type="EMBL" id="HIT50569.1"/>
    </source>
</evidence>
<dbReference type="GO" id="GO:0003677">
    <property type="term" value="F:DNA binding"/>
    <property type="evidence" value="ECO:0007669"/>
    <property type="project" value="UniProtKB-KW"/>
</dbReference>
<dbReference type="PANTHER" id="PTHR46797">
    <property type="entry name" value="HTH-TYPE TRANSCRIPTIONAL REGULATOR"/>
    <property type="match status" value="1"/>
</dbReference>
<protein>
    <submittedName>
        <fullName evidence="3">Helix-turn-helix transcriptional regulator</fullName>
    </submittedName>
</protein>
<dbReference type="InterPro" id="IPR001387">
    <property type="entry name" value="Cro/C1-type_HTH"/>
</dbReference>
<dbReference type="SMART" id="SM00530">
    <property type="entry name" value="HTH_XRE"/>
    <property type="match status" value="1"/>
</dbReference>
<dbReference type="Gene3D" id="1.10.260.40">
    <property type="entry name" value="lambda repressor-like DNA-binding domains"/>
    <property type="match status" value="1"/>
</dbReference>
<dbReference type="GO" id="GO:0003700">
    <property type="term" value="F:DNA-binding transcription factor activity"/>
    <property type="evidence" value="ECO:0007669"/>
    <property type="project" value="TreeGrafter"/>
</dbReference>
<accession>A0A9D1KKP9</accession>
<name>A0A9D1KKP9_9MOLU</name>
<proteinExistence type="predicted"/>
<evidence type="ECO:0000259" key="2">
    <source>
        <dbReference type="PROSITE" id="PS50943"/>
    </source>
</evidence>
<dbReference type="SUPFAM" id="SSF47413">
    <property type="entry name" value="lambda repressor-like DNA-binding domains"/>
    <property type="match status" value="1"/>
</dbReference>
<dbReference type="Proteomes" id="UP000886758">
    <property type="component" value="Unassembled WGS sequence"/>
</dbReference>
<dbReference type="CDD" id="cd00093">
    <property type="entry name" value="HTH_XRE"/>
    <property type="match status" value="1"/>
</dbReference>
<dbReference type="InterPro" id="IPR050807">
    <property type="entry name" value="TransReg_Diox_bact_type"/>
</dbReference>
<keyword evidence="1" id="KW-0238">DNA-binding</keyword>
<dbReference type="GO" id="GO:0005829">
    <property type="term" value="C:cytosol"/>
    <property type="evidence" value="ECO:0007669"/>
    <property type="project" value="TreeGrafter"/>
</dbReference>
<dbReference type="CDD" id="cd02209">
    <property type="entry name" value="cupin_XRE_C"/>
    <property type="match status" value="1"/>
</dbReference>
<comment type="caution">
    <text evidence="3">The sequence shown here is derived from an EMBL/GenBank/DDBJ whole genome shotgun (WGS) entry which is preliminary data.</text>
</comment>
<dbReference type="InterPro" id="IPR011051">
    <property type="entry name" value="RmlC_Cupin_sf"/>
</dbReference>
<evidence type="ECO:0000256" key="1">
    <source>
        <dbReference type="ARBA" id="ARBA00023125"/>
    </source>
</evidence>
<dbReference type="PANTHER" id="PTHR46797:SF2">
    <property type="entry name" value="TRANSCRIPTIONAL REGULATOR"/>
    <property type="match status" value="1"/>
</dbReference>
<organism evidence="3 4">
    <name type="scientific">Candidatus Pelethenecus faecipullorum</name>
    <dbReference type="NCBI Taxonomy" id="2840900"/>
    <lineage>
        <taxon>Bacteria</taxon>
        <taxon>Bacillati</taxon>
        <taxon>Mycoplasmatota</taxon>
        <taxon>Mollicutes</taxon>
        <taxon>Candidatus Pelethenecus</taxon>
    </lineage>
</organism>
<dbReference type="Pfam" id="PF07883">
    <property type="entry name" value="Cupin_2"/>
    <property type="match status" value="1"/>
</dbReference>
<evidence type="ECO:0000313" key="4">
    <source>
        <dbReference type="Proteomes" id="UP000886758"/>
    </source>
</evidence>
<dbReference type="Gene3D" id="2.60.120.10">
    <property type="entry name" value="Jelly Rolls"/>
    <property type="match status" value="1"/>
</dbReference>